<dbReference type="AlphaFoldDB" id="A0A0F9Q385"/>
<comment type="caution">
    <text evidence="1">The sequence shown here is derived from an EMBL/GenBank/DDBJ whole genome shotgun (WGS) entry which is preliminary data.</text>
</comment>
<organism evidence="1">
    <name type="scientific">marine sediment metagenome</name>
    <dbReference type="NCBI Taxonomy" id="412755"/>
    <lineage>
        <taxon>unclassified sequences</taxon>
        <taxon>metagenomes</taxon>
        <taxon>ecological metagenomes</taxon>
    </lineage>
</organism>
<dbReference type="EMBL" id="LAZR01002327">
    <property type="protein sequence ID" value="KKN31447.1"/>
    <property type="molecule type" value="Genomic_DNA"/>
</dbReference>
<reference evidence="1" key="1">
    <citation type="journal article" date="2015" name="Nature">
        <title>Complex archaea that bridge the gap between prokaryotes and eukaryotes.</title>
        <authorList>
            <person name="Spang A."/>
            <person name="Saw J.H."/>
            <person name="Jorgensen S.L."/>
            <person name="Zaremba-Niedzwiedzka K."/>
            <person name="Martijn J."/>
            <person name="Lind A.E."/>
            <person name="van Eijk R."/>
            <person name="Schleper C."/>
            <person name="Guy L."/>
            <person name="Ettema T.J."/>
        </authorList>
    </citation>
    <scope>NUCLEOTIDE SEQUENCE</scope>
</reference>
<gene>
    <name evidence="1" type="ORF">LCGC14_0823840</name>
</gene>
<accession>A0A0F9Q385</accession>
<name>A0A0F9Q385_9ZZZZ</name>
<protein>
    <submittedName>
        <fullName evidence="1">Uncharacterized protein</fullName>
    </submittedName>
</protein>
<evidence type="ECO:0000313" key="1">
    <source>
        <dbReference type="EMBL" id="KKN31447.1"/>
    </source>
</evidence>
<sequence length="343" mass="40191">MIFISPFQKFKIYNSDAAPFFFYIEVFPSDLSAFKLEHIKALLKSVEANPIFPLPTRVDRVFNGEKSLLIRPREPISFSLMDDLVASINPLPFVQSGIEKLLYFTEIRAFQKFGVSLTIDRAEKWWFATRFLYAKLLRIEEDFSGVLRAYIHTMVKAKLNDDDLINAAKKYCELVSDICNKRIKENSILIETDDNEVQVKLYKEKILKYYKKRKKVEELQYHPELVDIDVFNLSEKGFVSDFKAIFKEIKASYKKYIPLLFYDDLLECMLQNLKKLEDGEVNLLDPSYLLDKNIITINNPKDLEITTPQDLTWMNSFDGINLKPTIQLIRTILKEHFSSMKQN</sequence>
<proteinExistence type="predicted"/>